<name>A0ABD0X5P2_UMBPY</name>
<dbReference type="AlphaFoldDB" id="A0ABD0X5P2"/>
<feature type="compositionally biased region" description="Polar residues" evidence="1">
    <location>
        <begin position="88"/>
        <end position="101"/>
    </location>
</feature>
<gene>
    <name evidence="2" type="ORF">UPYG_G00124260</name>
</gene>
<protein>
    <submittedName>
        <fullName evidence="2">Uncharacterized protein</fullName>
    </submittedName>
</protein>
<dbReference type="Proteomes" id="UP001557470">
    <property type="component" value="Unassembled WGS sequence"/>
</dbReference>
<sequence length="145" mass="15962">MVTRLPPPHSVNVMTAPVESADPVQRRGSRVYQIFPCPLSPTATESETESFAEGPEHRRGRLPSIVVQPDEEMGERRCSQGVDEDSFNEQSLPHTDSSSSGEDMVVPQGRRKSSITAQSLNVSRLTPPPSPQRETAPPRPEEMSQ</sequence>
<feature type="region of interest" description="Disordered" evidence="1">
    <location>
        <begin position="1"/>
        <end position="145"/>
    </location>
</feature>
<keyword evidence="3" id="KW-1185">Reference proteome</keyword>
<comment type="caution">
    <text evidence="2">The sequence shown here is derived from an EMBL/GenBank/DDBJ whole genome shotgun (WGS) entry which is preliminary data.</text>
</comment>
<organism evidence="2 3">
    <name type="scientific">Umbra pygmaea</name>
    <name type="common">Eastern mudminnow</name>
    <dbReference type="NCBI Taxonomy" id="75934"/>
    <lineage>
        <taxon>Eukaryota</taxon>
        <taxon>Metazoa</taxon>
        <taxon>Chordata</taxon>
        <taxon>Craniata</taxon>
        <taxon>Vertebrata</taxon>
        <taxon>Euteleostomi</taxon>
        <taxon>Actinopterygii</taxon>
        <taxon>Neopterygii</taxon>
        <taxon>Teleostei</taxon>
        <taxon>Protacanthopterygii</taxon>
        <taxon>Esociformes</taxon>
        <taxon>Umbridae</taxon>
        <taxon>Umbra</taxon>
    </lineage>
</organism>
<evidence type="ECO:0000313" key="2">
    <source>
        <dbReference type="EMBL" id="KAL0994576.1"/>
    </source>
</evidence>
<evidence type="ECO:0000313" key="3">
    <source>
        <dbReference type="Proteomes" id="UP001557470"/>
    </source>
</evidence>
<proteinExistence type="predicted"/>
<dbReference type="EMBL" id="JAGEUA010000003">
    <property type="protein sequence ID" value="KAL0994576.1"/>
    <property type="molecule type" value="Genomic_DNA"/>
</dbReference>
<reference evidence="2 3" key="1">
    <citation type="submission" date="2024-06" db="EMBL/GenBank/DDBJ databases">
        <authorList>
            <person name="Pan Q."/>
            <person name="Wen M."/>
            <person name="Jouanno E."/>
            <person name="Zahm M."/>
            <person name="Klopp C."/>
            <person name="Cabau C."/>
            <person name="Louis A."/>
            <person name="Berthelot C."/>
            <person name="Parey E."/>
            <person name="Roest Crollius H."/>
            <person name="Montfort J."/>
            <person name="Robinson-Rechavi M."/>
            <person name="Bouchez O."/>
            <person name="Lampietro C."/>
            <person name="Lopez Roques C."/>
            <person name="Donnadieu C."/>
            <person name="Postlethwait J."/>
            <person name="Bobe J."/>
            <person name="Verreycken H."/>
            <person name="Guiguen Y."/>
        </authorList>
    </citation>
    <scope>NUCLEOTIDE SEQUENCE [LARGE SCALE GENOMIC DNA]</scope>
    <source>
        <strain evidence="2">Up_M1</strain>
        <tissue evidence="2">Testis</tissue>
    </source>
</reference>
<evidence type="ECO:0000256" key="1">
    <source>
        <dbReference type="SAM" id="MobiDB-lite"/>
    </source>
</evidence>
<accession>A0ABD0X5P2</accession>
<feature type="compositionally biased region" description="Polar residues" evidence="1">
    <location>
        <begin position="114"/>
        <end position="124"/>
    </location>
</feature>